<evidence type="ECO:0000256" key="2">
    <source>
        <dbReference type="ARBA" id="ARBA00023235"/>
    </source>
</evidence>
<dbReference type="Proteomes" id="UP001433268">
    <property type="component" value="Unassembled WGS sequence"/>
</dbReference>
<dbReference type="PANTHER" id="PTHR43709:SF2">
    <property type="entry name" value="DUF453 DOMAIN PROTEIN (AFU_ORTHOLOGUE AFUA_6G00360)"/>
    <property type="match status" value="1"/>
</dbReference>
<protein>
    <submittedName>
        <fullName evidence="3">Uncharacterized protein</fullName>
    </submittedName>
</protein>
<keyword evidence="4" id="KW-1185">Reference proteome</keyword>
<name>A0ABR1X1R0_9PEZI</name>
<dbReference type="GeneID" id="92041673"/>
<keyword evidence="2" id="KW-0413">Isomerase</keyword>
<dbReference type="SUPFAM" id="SSF54506">
    <property type="entry name" value="Diaminopimelate epimerase-like"/>
    <property type="match status" value="2"/>
</dbReference>
<reference evidence="3 4" key="1">
    <citation type="submission" date="2023-01" db="EMBL/GenBank/DDBJ databases">
        <title>Analysis of 21 Apiospora genomes using comparative genomics revels a genus with tremendous synthesis potential of carbohydrate active enzymes and secondary metabolites.</title>
        <authorList>
            <person name="Sorensen T."/>
        </authorList>
    </citation>
    <scope>NUCLEOTIDE SEQUENCE [LARGE SCALE GENOMIC DNA]</scope>
    <source>
        <strain evidence="3 4">CBS 114990</strain>
    </source>
</reference>
<organism evidence="3 4">
    <name type="scientific">Apiospora hydei</name>
    <dbReference type="NCBI Taxonomy" id="1337664"/>
    <lineage>
        <taxon>Eukaryota</taxon>
        <taxon>Fungi</taxon>
        <taxon>Dikarya</taxon>
        <taxon>Ascomycota</taxon>
        <taxon>Pezizomycotina</taxon>
        <taxon>Sordariomycetes</taxon>
        <taxon>Xylariomycetidae</taxon>
        <taxon>Amphisphaeriales</taxon>
        <taxon>Apiosporaceae</taxon>
        <taxon>Apiospora</taxon>
    </lineage>
</organism>
<proteinExistence type="inferred from homology"/>
<comment type="caution">
    <text evidence="3">The sequence shown here is derived from an EMBL/GenBank/DDBJ whole genome shotgun (WGS) entry which is preliminary data.</text>
</comment>
<evidence type="ECO:0000313" key="4">
    <source>
        <dbReference type="Proteomes" id="UP001433268"/>
    </source>
</evidence>
<evidence type="ECO:0000313" key="3">
    <source>
        <dbReference type="EMBL" id="KAK8089337.1"/>
    </source>
</evidence>
<dbReference type="InterPro" id="IPR007400">
    <property type="entry name" value="PrpF-like"/>
</dbReference>
<gene>
    <name evidence="3" type="ORF">PG997_004298</name>
</gene>
<evidence type="ECO:0000256" key="1">
    <source>
        <dbReference type="ARBA" id="ARBA00007673"/>
    </source>
</evidence>
<dbReference type="RefSeq" id="XP_066672231.1">
    <property type="nucleotide sequence ID" value="XM_066808613.1"/>
</dbReference>
<dbReference type="PANTHER" id="PTHR43709">
    <property type="entry name" value="ACONITATE ISOMERASE-RELATED"/>
    <property type="match status" value="1"/>
</dbReference>
<accession>A0ABR1X1R0</accession>
<dbReference type="EMBL" id="JAQQWN010000004">
    <property type="protein sequence ID" value="KAK8089337.1"/>
    <property type="molecule type" value="Genomic_DNA"/>
</dbReference>
<comment type="similarity">
    <text evidence="1">Belongs to the PrpF family.</text>
</comment>
<dbReference type="Gene3D" id="3.10.310.10">
    <property type="entry name" value="Diaminopimelate Epimerase, Chain A, domain 1"/>
    <property type="match status" value="2"/>
</dbReference>
<sequence length="423" mass="45431">MTVTFSFSSRLCMPCARRLWAPRGIYRTTQSQAVAKRHESRFSTRRNFPALFVRGGTSNGLVIKRDDLPPEDQWHDVLPSAMGSPDPYGRQLDGMGSGISSTSKLCIISSSERPDADVDFTFVQIGVKDGTLDMAGNCGNMSSAVGPRAWDLGLVHDTASKTTVSSCGQPCEEALVRIFNTNTSKIMHSRFRVAGTPFKYCQEGDYTIDGVPGTQSRITLDFLNPAGAKTGQALPTGNPIDVLMLRDGSQIEASLADVSNPGVFIRASDLDLDIDGRKGAPSPSCFTPSYVEGNATLKARLELIRQAGAEKMGLDPAVESVPKIVTLLPASGKEDIDIRCLALSMGQAHKAVPLTLALCLGAAAKMPGTIPAQLTRHREKGSTLRIGHPSGKVEVGTTFSEGHIVSAELHRTARYLMEGIVYY</sequence>
<dbReference type="Pfam" id="PF04303">
    <property type="entry name" value="PrpF"/>
    <property type="match status" value="1"/>
</dbReference>